<dbReference type="EC" id="2.-.-.-" evidence="5"/>
<protein>
    <submittedName>
        <fullName evidence="5">GNAT family protein</fullName>
        <ecNumber evidence="5">2.-.-.-</ecNumber>
    </submittedName>
</protein>
<dbReference type="InterPro" id="IPR051531">
    <property type="entry name" value="N-acetyltransferase"/>
</dbReference>
<evidence type="ECO:0000256" key="1">
    <source>
        <dbReference type="ARBA" id="ARBA00022679"/>
    </source>
</evidence>
<dbReference type="RefSeq" id="WP_311386945.1">
    <property type="nucleotide sequence ID" value="NZ_JAVRHU010000001.1"/>
</dbReference>
<evidence type="ECO:0000313" key="6">
    <source>
        <dbReference type="Proteomes" id="UP001250662"/>
    </source>
</evidence>
<dbReference type="Pfam" id="PF13302">
    <property type="entry name" value="Acetyltransf_3"/>
    <property type="match status" value="1"/>
</dbReference>
<gene>
    <name evidence="5" type="ORF">RM520_03195</name>
</gene>
<sequence length="180" mass="20823">MQIDFENYSIAPVHIKDAWRICDFVVSNSERLKPFFPQTLKANLTPTLAEIFVKTKVKQFGNREEYLFTIKENTNRTIIGLLYVKELFKAPNQAELAYCISYQYEGRGITSKLVSEIVDWSFNHLGLETLQIIAHKTNLGSLRVAEKNGFTFQKTLSKSHQKFDGESVDMELYELYNKVP</sequence>
<dbReference type="PANTHER" id="PTHR43792:SF8">
    <property type="entry name" value="[RIBOSOMAL PROTEIN US5]-ALANINE N-ACETYLTRANSFERASE"/>
    <property type="match status" value="1"/>
</dbReference>
<dbReference type="Gene3D" id="3.40.630.30">
    <property type="match status" value="1"/>
</dbReference>
<dbReference type="InterPro" id="IPR016181">
    <property type="entry name" value="Acyl_CoA_acyltransferase"/>
</dbReference>
<evidence type="ECO:0000256" key="3">
    <source>
        <dbReference type="ARBA" id="ARBA00038502"/>
    </source>
</evidence>
<reference evidence="5 6" key="1">
    <citation type="submission" date="2023-09" db="EMBL/GenBank/DDBJ databases">
        <authorList>
            <person name="Rey-Velasco X."/>
        </authorList>
    </citation>
    <scope>NUCLEOTIDE SEQUENCE [LARGE SCALE GENOMIC DNA]</scope>
    <source>
        <strain evidence="5 6">P007</strain>
    </source>
</reference>
<keyword evidence="1 5" id="KW-0808">Transferase</keyword>
<keyword evidence="6" id="KW-1185">Reference proteome</keyword>
<comment type="similarity">
    <text evidence="3">Belongs to the acetyltransferase family. RimJ subfamily.</text>
</comment>
<dbReference type="EMBL" id="JAVRHU010000001">
    <property type="protein sequence ID" value="MDT0620614.1"/>
    <property type="molecule type" value="Genomic_DNA"/>
</dbReference>
<evidence type="ECO:0000313" key="5">
    <source>
        <dbReference type="EMBL" id="MDT0620614.1"/>
    </source>
</evidence>
<organism evidence="5 6">
    <name type="scientific">Croceitalea vernalis</name>
    <dbReference type="NCBI Taxonomy" id="3075599"/>
    <lineage>
        <taxon>Bacteria</taxon>
        <taxon>Pseudomonadati</taxon>
        <taxon>Bacteroidota</taxon>
        <taxon>Flavobacteriia</taxon>
        <taxon>Flavobacteriales</taxon>
        <taxon>Flavobacteriaceae</taxon>
        <taxon>Croceitalea</taxon>
    </lineage>
</organism>
<dbReference type="SUPFAM" id="SSF55729">
    <property type="entry name" value="Acyl-CoA N-acyltransferases (Nat)"/>
    <property type="match status" value="1"/>
</dbReference>
<dbReference type="PANTHER" id="PTHR43792">
    <property type="entry name" value="GNAT FAMILY, PUTATIVE (AFU_ORTHOLOGUE AFUA_3G00765)-RELATED-RELATED"/>
    <property type="match status" value="1"/>
</dbReference>
<evidence type="ECO:0000256" key="2">
    <source>
        <dbReference type="ARBA" id="ARBA00023315"/>
    </source>
</evidence>
<name>A0ABU3BEM1_9FLAO</name>
<keyword evidence="2" id="KW-0012">Acyltransferase</keyword>
<feature type="domain" description="N-acetyltransferase" evidence="4">
    <location>
        <begin position="12"/>
        <end position="151"/>
    </location>
</feature>
<dbReference type="GO" id="GO:0016740">
    <property type="term" value="F:transferase activity"/>
    <property type="evidence" value="ECO:0007669"/>
    <property type="project" value="UniProtKB-KW"/>
</dbReference>
<comment type="caution">
    <text evidence="5">The sequence shown here is derived from an EMBL/GenBank/DDBJ whole genome shotgun (WGS) entry which is preliminary data.</text>
</comment>
<accession>A0ABU3BEM1</accession>
<evidence type="ECO:0000259" key="4">
    <source>
        <dbReference type="Pfam" id="PF13302"/>
    </source>
</evidence>
<dbReference type="InterPro" id="IPR000182">
    <property type="entry name" value="GNAT_dom"/>
</dbReference>
<proteinExistence type="inferred from homology"/>
<dbReference type="Proteomes" id="UP001250662">
    <property type="component" value="Unassembled WGS sequence"/>
</dbReference>